<dbReference type="InterPro" id="IPR017871">
    <property type="entry name" value="ABC_transporter-like_CS"/>
</dbReference>
<dbReference type="PANTHER" id="PTHR43820:SF4">
    <property type="entry name" value="HIGH-AFFINITY BRANCHED-CHAIN AMINO ACID TRANSPORT ATP-BINDING PROTEIN LIVF"/>
    <property type="match status" value="1"/>
</dbReference>
<dbReference type="Proteomes" id="UP000553963">
    <property type="component" value="Unassembled WGS sequence"/>
</dbReference>
<organism evidence="7 8">
    <name type="scientific">Kaistia hirudinis</name>
    <dbReference type="NCBI Taxonomy" id="1293440"/>
    <lineage>
        <taxon>Bacteria</taxon>
        <taxon>Pseudomonadati</taxon>
        <taxon>Pseudomonadota</taxon>
        <taxon>Alphaproteobacteria</taxon>
        <taxon>Hyphomicrobiales</taxon>
        <taxon>Kaistiaceae</taxon>
        <taxon>Kaistia</taxon>
    </lineage>
</organism>
<comment type="caution">
    <text evidence="7">The sequence shown here is derived from an EMBL/GenBank/DDBJ whole genome shotgun (WGS) entry which is preliminary data.</text>
</comment>
<dbReference type="GO" id="GO:0016887">
    <property type="term" value="F:ATP hydrolysis activity"/>
    <property type="evidence" value="ECO:0007669"/>
    <property type="project" value="InterPro"/>
</dbReference>
<dbReference type="PROSITE" id="PS50893">
    <property type="entry name" value="ABC_TRANSPORTER_2"/>
    <property type="match status" value="1"/>
</dbReference>
<sequence>MLMSINNLDARVERLPVLKGVSLEVEEGRITVIVGANGSGKSTLLRTIVGLNPASGGSIRFKGEEIQNRPAYEIAALGISLVPEGRRLFSEMTVSENLEMGAYLCRHDKAKVRANLDRVYELFPVLKEHRDRKAKTFSGGQQQMITLGRGLMSSPKLLMIDELSLGLAPKVISEILEKIVVLNKQGMSIYLVEQNVKQALRIADYGYVLDNGRVAMKGTAHALLNDENVQKTYLGL</sequence>
<dbReference type="GO" id="GO:0015658">
    <property type="term" value="F:branched-chain amino acid transmembrane transporter activity"/>
    <property type="evidence" value="ECO:0007669"/>
    <property type="project" value="TreeGrafter"/>
</dbReference>
<dbReference type="GO" id="GO:0005524">
    <property type="term" value="F:ATP binding"/>
    <property type="evidence" value="ECO:0007669"/>
    <property type="project" value="UniProtKB-KW"/>
</dbReference>
<feature type="domain" description="ABC transporter" evidence="6">
    <location>
        <begin position="3"/>
        <end position="236"/>
    </location>
</feature>
<evidence type="ECO:0000313" key="7">
    <source>
        <dbReference type="EMBL" id="MBB3932566.1"/>
    </source>
</evidence>
<name>A0A840AW94_9HYPH</name>
<gene>
    <name evidence="7" type="ORF">GGR25_003624</name>
</gene>
<accession>A0A840AW94</accession>
<dbReference type="InterPro" id="IPR027417">
    <property type="entry name" value="P-loop_NTPase"/>
</dbReference>
<evidence type="ECO:0000256" key="5">
    <source>
        <dbReference type="ARBA" id="ARBA00022970"/>
    </source>
</evidence>
<evidence type="ECO:0000313" key="8">
    <source>
        <dbReference type="Proteomes" id="UP000553963"/>
    </source>
</evidence>
<dbReference type="EMBL" id="JACIDS010000004">
    <property type="protein sequence ID" value="MBB3932566.1"/>
    <property type="molecule type" value="Genomic_DNA"/>
</dbReference>
<dbReference type="SUPFAM" id="SSF52540">
    <property type="entry name" value="P-loop containing nucleoside triphosphate hydrolases"/>
    <property type="match status" value="1"/>
</dbReference>
<evidence type="ECO:0000256" key="3">
    <source>
        <dbReference type="ARBA" id="ARBA00022741"/>
    </source>
</evidence>
<dbReference type="SMART" id="SM00382">
    <property type="entry name" value="AAA"/>
    <property type="match status" value="1"/>
</dbReference>
<dbReference type="CDD" id="cd03224">
    <property type="entry name" value="ABC_TM1139_LivF_branched"/>
    <property type="match status" value="1"/>
</dbReference>
<evidence type="ECO:0000256" key="1">
    <source>
        <dbReference type="ARBA" id="ARBA00005417"/>
    </source>
</evidence>
<dbReference type="InterPro" id="IPR003593">
    <property type="entry name" value="AAA+_ATPase"/>
</dbReference>
<proteinExistence type="inferred from homology"/>
<keyword evidence="4 7" id="KW-0067">ATP-binding</keyword>
<keyword evidence="5" id="KW-0029">Amino-acid transport</keyword>
<evidence type="ECO:0000256" key="2">
    <source>
        <dbReference type="ARBA" id="ARBA00022448"/>
    </source>
</evidence>
<dbReference type="PROSITE" id="PS00211">
    <property type="entry name" value="ABC_TRANSPORTER_1"/>
    <property type="match status" value="1"/>
</dbReference>
<dbReference type="GO" id="GO:0015807">
    <property type="term" value="P:L-amino acid transport"/>
    <property type="evidence" value="ECO:0007669"/>
    <property type="project" value="TreeGrafter"/>
</dbReference>
<dbReference type="Gene3D" id="3.40.50.300">
    <property type="entry name" value="P-loop containing nucleotide triphosphate hydrolases"/>
    <property type="match status" value="1"/>
</dbReference>
<evidence type="ECO:0000256" key="4">
    <source>
        <dbReference type="ARBA" id="ARBA00022840"/>
    </source>
</evidence>
<keyword evidence="2" id="KW-0813">Transport</keyword>
<comment type="similarity">
    <text evidence="1">Belongs to the ABC transporter superfamily.</text>
</comment>
<evidence type="ECO:0000259" key="6">
    <source>
        <dbReference type="PROSITE" id="PS50893"/>
    </source>
</evidence>
<keyword evidence="8" id="KW-1185">Reference proteome</keyword>
<dbReference type="RefSeq" id="WP_183400180.1">
    <property type="nucleotide sequence ID" value="NZ_JACIDS010000004.1"/>
</dbReference>
<dbReference type="Pfam" id="PF00005">
    <property type="entry name" value="ABC_tran"/>
    <property type="match status" value="1"/>
</dbReference>
<dbReference type="AlphaFoldDB" id="A0A840AW94"/>
<keyword evidence="3" id="KW-0547">Nucleotide-binding</keyword>
<dbReference type="PANTHER" id="PTHR43820">
    <property type="entry name" value="HIGH-AFFINITY BRANCHED-CHAIN AMINO ACID TRANSPORT ATP-BINDING PROTEIN LIVF"/>
    <property type="match status" value="1"/>
</dbReference>
<protein>
    <submittedName>
        <fullName evidence="7">Branched-chain amino acid transport system ATP-binding protein</fullName>
    </submittedName>
</protein>
<dbReference type="InterPro" id="IPR052156">
    <property type="entry name" value="BCAA_Transport_ATP-bd_LivF"/>
</dbReference>
<dbReference type="InterPro" id="IPR003439">
    <property type="entry name" value="ABC_transporter-like_ATP-bd"/>
</dbReference>
<reference evidence="7 8" key="1">
    <citation type="submission" date="2020-08" db="EMBL/GenBank/DDBJ databases">
        <title>Genomic Encyclopedia of Type Strains, Phase IV (KMG-IV): sequencing the most valuable type-strain genomes for metagenomic binning, comparative biology and taxonomic classification.</title>
        <authorList>
            <person name="Goeker M."/>
        </authorList>
    </citation>
    <scope>NUCLEOTIDE SEQUENCE [LARGE SCALE GENOMIC DNA]</scope>
    <source>
        <strain evidence="7 8">DSM 25966</strain>
    </source>
</reference>